<evidence type="ECO:0000313" key="3">
    <source>
        <dbReference type="EMBL" id="MBZ5714251.1"/>
    </source>
</evidence>
<feature type="region of interest" description="Disordered" evidence="1">
    <location>
        <begin position="130"/>
        <end position="245"/>
    </location>
</feature>
<evidence type="ECO:0000313" key="4">
    <source>
        <dbReference type="Proteomes" id="UP001139031"/>
    </source>
</evidence>
<feature type="compositionally biased region" description="Acidic residues" evidence="1">
    <location>
        <begin position="236"/>
        <end position="245"/>
    </location>
</feature>
<keyword evidence="2" id="KW-0812">Transmembrane</keyword>
<feature type="compositionally biased region" description="Basic and acidic residues" evidence="1">
    <location>
        <begin position="205"/>
        <end position="224"/>
    </location>
</feature>
<dbReference type="Proteomes" id="UP001139031">
    <property type="component" value="Unassembled WGS sequence"/>
</dbReference>
<keyword evidence="4" id="KW-1185">Reference proteome</keyword>
<comment type="caution">
    <text evidence="3">The sequence shown here is derived from an EMBL/GenBank/DDBJ whole genome shotgun (WGS) entry which is preliminary data.</text>
</comment>
<evidence type="ECO:0000256" key="1">
    <source>
        <dbReference type="SAM" id="MobiDB-lite"/>
    </source>
</evidence>
<dbReference type="EMBL" id="JAIRAU010000047">
    <property type="protein sequence ID" value="MBZ5714251.1"/>
    <property type="molecule type" value="Genomic_DNA"/>
</dbReference>
<sequence length="245" mass="25889">MSTIDEQSAAASNTETPTRREETDSSTRVPGGEENVFAATGRRGDEARGRDGLGLVPYAELDNVDFRVSERAVSNAVSAGSKEAVDPRAWSPLVSGTWLLAVFTLVSVLSLSIYAFRLSNRVSELERVFASSPRGGASSSVDKAYDMNGQPDVEEAPHAKTERKRRDARSESVAPEAPEVAESAAVVGSEASTGDAEPSAVLPETDDRVAPREPSARAPKEKKGTAKKGTKKPSGGDEESQGTPK</sequence>
<protein>
    <submittedName>
        <fullName evidence="3">Uncharacterized protein</fullName>
    </submittedName>
</protein>
<gene>
    <name evidence="3" type="ORF">K7C98_33885</name>
</gene>
<feature type="region of interest" description="Disordered" evidence="1">
    <location>
        <begin position="1"/>
        <end position="35"/>
    </location>
</feature>
<name>A0ABS7U1E9_9BACT</name>
<proteinExistence type="predicted"/>
<keyword evidence="2" id="KW-0472">Membrane</keyword>
<feature type="compositionally biased region" description="Basic and acidic residues" evidence="1">
    <location>
        <begin position="155"/>
        <end position="170"/>
    </location>
</feature>
<feature type="compositionally biased region" description="Low complexity" evidence="1">
    <location>
        <begin position="171"/>
        <end position="192"/>
    </location>
</feature>
<reference evidence="3" key="1">
    <citation type="submission" date="2021-08" db="EMBL/GenBank/DDBJ databases">
        <authorList>
            <person name="Stevens D.C."/>
        </authorList>
    </citation>
    <scope>NUCLEOTIDE SEQUENCE</scope>
    <source>
        <strain evidence="3">DSM 53165</strain>
    </source>
</reference>
<feature type="transmembrane region" description="Helical" evidence="2">
    <location>
        <begin position="97"/>
        <end position="116"/>
    </location>
</feature>
<feature type="compositionally biased region" description="Polar residues" evidence="1">
    <location>
        <begin position="1"/>
        <end position="16"/>
    </location>
</feature>
<organism evidence="3 4">
    <name type="scientific">Nannocystis pusilla</name>
    <dbReference type="NCBI Taxonomy" id="889268"/>
    <lineage>
        <taxon>Bacteria</taxon>
        <taxon>Pseudomonadati</taxon>
        <taxon>Myxococcota</taxon>
        <taxon>Polyangia</taxon>
        <taxon>Nannocystales</taxon>
        <taxon>Nannocystaceae</taxon>
        <taxon>Nannocystis</taxon>
    </lineage>
</organism>
<keyword evidence="2" id="KW-1133">Transmembrane helix</keyword>
<accession>A0ABS7U1E9</accession>
<evidence type="ECO:0000256" key="2">
    <source>
        <dbReference type="SAM" id="Phobius"/>
    </source>
</evidence>
<dbReference type="RefSeq" id="WP_224195982.1">
    <property type="nucleotide sequence ID" value="NZ_JAIRAU010000047.1"/>
</dbReference>